<sequence>MSTGLTRLTHLTWHLHDHHLGELFVKMTEETELFKNLQSRPSSLSPRCSTSQASLSTQSAKEIAKEQEMINGLLSRLFGETRREHSEEEKTRHLGLVFQNLTAEGFADIFLAIPRSIGNTATKNAQHTAAKSSTRLLIDDFSGCVLPGEMCLVLGRPGAGCSTFLKAIGNQMHGSGCSKGEVTYGGTSAERMHYCYRNEVLYSPEEDEHYATLKVQDTLKFAISTRTPGQESLLPGESRSDYMNEFLRVLSGIFKLEQTMETKVGNEFIRGISGGEKKRVSISEALVTKASIQCWDNSTRGLDASTALEYVQSLRSLANMTGISACVALNQAGESLYELFDKVLVIDKGKCCYFGPAKGASKYFQSLGFVRKARWTTADFLTAMSNEKERQAWKGWEDLVPRTPDQFSKAFKDSETHQRNLEEIEKFKYDLELRAETNSPKKNYTISFPRQVMVCTKRQFLIMAGDMPSLTAKFLGIICQSLVVGSLFYDQPQTAAGVFTRGGVMFFMLLFNALLALAEITAAFDGRRILLKHKSFSFYRPSAYAIAQTVCDVPLVFLQVVLFSTPVYFMSNLQRTASQFFIAMLFLFMSTMTTFALFRTISSFSSSLDGATRVTGVVVQAVVVYTGYLIPPRKMHRWFSWICWLNPIQYGFESLMANEFYNLDIACEPPYLVPSGVPNAAPQYQSCALEGSISGQTTLAGADYIAVAFDYFRSHLWKNLGIICAFFVILVVVNATCMELLRPNKGGRSVTLYKRGDAPATVDQNVEKPSNLREEEAGLRPPTPLAPVYYFDSRTNSIDAFTSADQRPILTWQNLTCTIPYERGARRLLQNVQGYVKPGELTALMGASGAGKTTLLNTLSQRARVGTVGGNILVDGKPLPQSFQRATGFAEQMDIHESTATVREALNFSAELRQPREVSIEEKYDHVERVLDLLEMRPLAGAVVGTTAAGLNQEQRKRLTIGVELASKPELLMFLDEPTSGLDSGAAFNIIRLLRKLADSGQAILLTIHAPSSVLFQHFDRLLLLKPGGRIVYFGQIGHDSRTMIDYFERNGAERCPPEMNPAEYMLEVVGSGGRVERDWGDVWIHSTENQKVASEIEEIIATRRTEGDTVIARDGREHAMPLSYQVSALLKRTSVALWRSPDYVMGMMILHIFTGLFNGFTFWNLGSGPIDMQSRLFSVFMVLAISPPLIQQLQPRYLNMRALFQTREAKSKMYSWVAFTTAAVVSELPYRIVAGTLYWACWYFAPGFPRDSLSAASAWLMILAFEFYYLSFGQAVAAFSPNELMASLLVPILFLFIISFCGIMVPYDSLTGFWKSWMYCMFSASSLRNGVGRSRSDANGWVNALIGLSPYTYLVEPLVALVTHDVPVRCDEHELAVFTPPPGQSCGGYADPYVAAVGSGYVQTNADGSCGYCRFKNGDEFVRVLPLLFSLLLFASSLCVNASSSFHTLRRLSPAVYSIASLRLTPVVHRLHLSDPPPCLNGVSPPSFLPFPLPSFSFPSPSPPIQRRIRSLPSARGVAAPAGTGEASQSATYRLL</sequence>
<dbReference type="InterPro" id="IPR003593">
    <property type="entry name" value="AAA+_ATPase"/>
</dbReference>
<evidence type="ECO:0000256" key="1">
    <source>
        <dbReference type="ARBA" id="ARBA00004141"/>
    </source>
</evidence>
<feature type="transmembrane region" description="Helical" evidence="10">
    <location>
        <begin position="1425"/>
        <end position="1444"/>
    </location>
</feature>
<dbReference type="CDD" id="cd03233">
    <property type="entry name" value="ABCG_PDR_domain1"/>
    <property type="match status" value="1"/>
</dbReference>
<dbReference type="InterPro" id="IPR017871">
    <property type="entry name" value="ABC_transporter-like_CS"/>
</dbReference>
<dbReference type="InterPro" id="IPR003439">
    <property type="entry name" value="ABC_transporter-like_ATP-bd"/>
</dbReference>
<evidence type="ECO:0000313" key="12">
    <source>
        <dbReference type="EMBL" id="KAK7517901.1"/>
    </source>
</evidence>
<evidence type="ECO:0000256" key="10">
    <source>
        <dbReference type="SAM" id="Phobius"/>
    </source>
</evidence>
<protein>
    <submittedName>
        <fullName evidence="12">ABC-2 type transporter-domain-containing protein</fullName>
    </submittedName>
</protein>
<dbReference type="PROSITE" id="PS00211">
    <property type="entry name" value="ABC_TRANSPORTER_1"/>
    <property type="match status" value="1"/>
</dbReference>
<reference evidence="12 13" key="1">
    <citation type="submission" date="2024-04" db="EMBL/GenBank/DDBJ databases">
        <title>Phyllosticta paracitricarpa is synonymous to the EU quarantine fungus P. citricarpa based on phylogenomic analyses.</title>
        <authorList>
            <consortium name="Lawrence Berkeley National Laboratory"/>
            <person name="Van Ingen-Buijs V.A."/>
            <person name="Van Westerhoven A.C."/>
            <person name="Haridas S."/>
            <person name="Skiadas P."/>
            <person name="Martin F."/>
            <person name="Groenewald J.Z."/>
            <person name="Crous P.W."/>
            <person name="Seidl M.F."/>
        </authorList>
    </citation>
    <scope>NUCLEOTIDE SEQUENCE [LARGE SCALE GENOMIC DNA]</scope>
    <source>
        <strain evidence="12 13">CBS 123371</strain>
    </source>
</reference>
<name>A0ABR1KN38_9PEZI</name>
<dbReference type="InterPro" id="IPR013525">
    <property type="entry name" value="ABC2_TM"/>
</dbReference>
<feature type="transmembrane region" description="Helical" evidence="10">
    <location>
        <begin position="580"/>
        <end position="598"/>
    </location>
</feature>
<dbReference type="InterPro" id="IPR027417">
    <property type="entry name" value="P-loop_NTPase"/>
</dbReference>
<feature type="transmembrane region" description="Helical" evidence="10">
    <location>
        <begin position="1285"/>
        <end position="1308"/>
    </location>
</feature>
<keyword evidence="6" id="KW-0067">ATP-binding</keyword>
<proteinExistence type="inferred from homology"/>
<comment type="caution">
    <text evidence="12">The sequence shown here is derived from an EMBL/GenBank/DDBJ whole genome shotgun (WGS) entry which is preliminary data.</text>
</comment>
<evidence type="ECO:0000256" key="9">
    <source>
        <dbReference type="SAM" id="MobiDB-lite"/>
    </source>
</evidence>
<dbReference type="Pfam" id="PF06422">
    <property type="entry name" value="PDR_CDR"/>
    <property type="match status" value="1"/>
</dbReference>
<dbReference type="EMBL" id="JBBPHU010000005">
    <property type="protein sequence ID" value="KAK7517901.1"/>
    <property type="molecule type" value="Genomic_DNA"/>
</dbReference>
<feature type="transmembrane region" description="Helical" evidence="10">
    <location>
        <begin position="720"/>
        <end position="741"/>
    </location>
</feature>
<dbReference type="InterPro" id="IPR010929">
    <property type="entry name" value="PDR_CDR_ABC"/>
</dbReference>
<evidence type="ECO:0000256" key="2">
    <source>
        <dbReference type="ARBA" id="ARBA00006012"/>
    </source>
</evidence>
<keyword evidence="4 10" id="KW-0812">Transmembrane</keyword>
<evidence type="ECO:0000256" key="3">
    <source>
        <dbReference type="ARBA" id="ARBA00022448"/>
    </source>
</evidence>
<feature type="transmembrane region" description="Helical" evidence="10">
    <location>
        <begin position="1144"/>
        <end position="1164"/>
    </location>
</feature>
<evidence type="ECO:0000313" key="13">
    <source>
        <dbReference type="Proteomes" id="UP001363622"/>
    </source>
</evidence>
<feature type="transmembrane region" description="Helical" evidence="10">
    <location>
        <begin position="610"/>
        <end position="630"/>
    </location>
</feature>
<keyword evidence="5" id="KW-0547">Nucleotide-binding</keyword>
<dbReference type="InterPro" id="IPR034003">
    <property type="entry name" value="ABCG_PDR_2"/>
</dbReference>
<dbReference type="SMART" id="SM00382">
    <property type="entry name" value="AAA"/>
    <property type="match status" value="2"/>
</dbReference>
<feature type="transmembrane region" description="Helical" evidence="10">
    <location>
        <begin position="470"/>
        <end position="489"/>
    </location>
</feature>
<feature type="transmembrane region" description="Helical" evidence="10">
    <location>
        <begin position="545"/>
        <end position="568"/>
    </location>
</feature>
<evidence type="ECO:0000259" key="11">
    <source>
        <dbReference type="PROSITE" id="PS50893"/>
    </source>
</evidence>
<dbReference type="Pfam" id="PF00005">
    <property type="entry name" value="ABC_tran"/>
    <property type="match status" value="2"/>
</dbReference>
<feature type="domain" description="ABC transporter" evidence="11">
    <location>
        <begin position="810"/>
        <end position="1053"/>
    </location>
</feature>
<dbReference type="CDD" id="cd03232">
    <property type="entry name" value="ABCG_PDR_domain2"/>
    <property type="match status" value="1"/>
</dbReference>
<keyword evidence="3" id="KW-0813">Transport</keyword>
<keyword evidence="7 10" id="KW-1133">Transmembrane helix</keyword>
<feature type="compositionally biased region" description="Polar residues" evidence="9">
    <location>
        <begin position="1527"/>
        <end position="1537"/>
    </location>
</feature>
<feature type="transmembrane region" description="Helical" evidence="10">
    <location>
        <begin position="1215"/>
        <end position="1234"/>
    </location>
</feature>
<dbReference type="PANTHER" id="PTHR19241">
    <property type="entry name" value="ATP-BINDING CASSETTE TRANSPORTER"/>
    <property type="match status" value="1"/>
</dbReference>
<dbReference type="InterPro" id="IPR034001">
    <property type="entry name" value="ABCG_PDR_1"/>
</dbReference>
<feature type="region of interest" description="Disordered" evidence="9">
    <location>
        <begin position="1518"/>
        <end position="1537"/>
    </location>
</feature>
<feature type="transmembrane region" description="Helical" evidence="10">
    <location>
        <begin position="1254"/>
        <end position="1273"/>
    </location>
</feature>
<dbReference type="Pfam" id="PF01061">
    <property type="entry name" value="ABC2_membrane"/>
    <property type="match status" value="2"/>
</dbReference>
<organism evidence="12 13">
    <name type="scientific">Phyllosticta citriasiana</name>
    <dbReference type="NCBI Taxonomy" id="595635"/>
    <lineage>
        <taxon>Eukaryota</taxon>
        <taxon>Fungi</taxon>
        <taxon>Dikarya</taxon>
        <taxon>Ascomycota</taxon>
        <taxon>Pezizomycotina</taxon>
        <taxon>Dothideomycetes</taxon>
        <taxon>Dothideomycetes incertae sedis</taxon>
        <taxon>Botryosphaeriales</taxon>
        <taxon>Phyllostictaceae</taxon>
        <taxon>Phyllosticta</taxon>
    </lineage>
</organism>
<dbReference type="Proteomes" id="UP001363622">
    <property type="component" value="Unassembled WGS sequence"/>
</dbReference>
<accession>A0ABR1KN38</accession>
<feature type="domain" description="ABC transporter" evidence="11">
    <location>
        <begin position="120"/>
        <end position="373"/>
    </location>
</feature>
<feature type="transmembrane region" description="Helical" evidence="10">
    <location>
        <begin position="504"/>
        <end position="524"/>
    </location>
</feature>
<evidence type="ECO:0000256" key="5">
    <source>
        <dbReference type="ARBA" id="ARBA00022741"/>
    </source>
</evidence>
<gene>
    <name evidence="12" type="ORF">IWZ03DRAFT_399883</name>
</gene>
<comment type="similarity">
    <text evidence="2">Belongs to the ABC transporter superfamily. ABCG family. PDR (TC 3.A.1.205) subfamily.</text>
</comment>
<comment type="subcellular location">
    <subcellularLocation>
        <location evidence="1">Membrane</location>
        <topology evidence="1">Multi-pass membrane protein</topology>
    </subcellularLocation>
</comment>
<dbReference type="PROSITE" id="PS50893">
    <property type="entry name" value="ABC_TRANSPORTER_2"/>
    <property type="match status" value="2"/>
</dbReference>
<evidence type="ECO:0000256" key="6">
    <source>
        <dbReference type="ARBA" id="ARBA00022840"/>
    </source>
</evidence>
<keyword evidence="13" id="KW-1185">Reference proteome</keyword>
<evidence type="ECO:0000256" key="7">
    <source>
        <dbReference type="ARBA" id="ARBA00022989"/>
    </source>
</evidence>
<dbReference type="Gene3D" id="3.40.50.300">
    <property type="entry name" value="P-loop containing nucleotide triphosphate hydrolases"/>
    <property type="match status" value="2"/>
</dbReference>
<evidence type="ECO:0000256" key="8">
    <source>
        <dbReference type="ARBA" id="ARBA00023136"/>
    </source>
</evidence>
<keyword evidence="8 10" id="KW-0472">Membrane</keyword>
<dbReference type="SUPFAM" id="SSF52540">
    <property type="entry name" value="P-loop containing nucleoside triphosphate hydrolases"/>
    <property type="match status" value="2"/>
</dbReference>
<evidence type="ECO:0000256" key="4">
    <source>
        <dbReference type="ARBA" id="ARBA00022692"/>
    </source>
</evidence>